<keyword evidence="8 11" id="KW-0472">Membrane</keyword>
<dbReference type="GO" id="GO:0009272">
    <property type="term" value="P:fungal-type cell wall biogenesis"/>
    <property type="evidence" value="ECO:0007669"/>
    <property type="project" value="TreeGrafter"/>
</dbReference>
<keyword evidence="7 11" id="KW-1133">Transmembrane helix</keyword>
<evidence type="ECO:0000256" key="2">
    <source>
        <dbReference type="ARBA" id="ARBA00008203"/>
    </source>
</evidence>
<protein>
    <recommendedName>
        <fullName evidence="3">Protein BIG1</fullName>
    </recommendedName>
</protein>
<organism evidence="14 15">
    <name type="scientific">Ambrosiozyma monospora</name>
    <name type="common">Yeast</name>
    <name type="synonym">Endomycopsis monosporus</name>
    <dbReference type="NCBI Taxonomy" id="43982"/>
    <lineage>
        <taxon>Eukaryota</taxon>
        <taxon>Fungi</taxon>
        <taxon>Dikarya</taxon>
        <taxon>Ascomycota</taxon>
        <taxon>Saccharomycotina</taxon>
        <taxon>Pichiomycetes</taxon>
        <taxon>Pichiales</taxon>
        <taxon>Pichiaceae</taxon>
        <taxon>Ambrosiozyma</taxon>
    </lineage>
</organism>
<accession>A0A9W7DDF5</accession>
<evidence type="ECO:0000256" key="12">
    <source>
        <dbReference type="SAM" id="SignalP"/>
    </source>
</evidence>
<dbReference type="AlphaFoldDB" id="A0A9W7DDF5"/>
<reference evidence="14" key="1">
    <citation type="submission" date="2023-04" db="EMBL/GenBank/DDBJ databases">
        <title>Ambrosiozyma monospora NBRC 1965.</title>
        <authorList>
            <person name="Ichikawa N."/>
            <person name="Sato H."/>
            <person name="Tonouchi N."/>
        </authorList>
    </citation>
    <scope>NUCLEOTIDE SEQUENCE</scope>
    <source>
        <strain evidence="14">NBRC 1965</strain>
    </source>
</reference>
<feature type="compositionally biased region" description="Basic and acidic residues" evidence="10">
    <location>
        <begin position="209"/>
        <end position="223"/>
    </location>
</feature>
<sequence>MKSIDLISLASSIAVLSTQVQASSSSSFQNTAPLLVQSNHYDTYYGNQYKYAMSLDKATSILNKVTHDVCQSSKTSSEKLLYLKVHNMDINQPDLDNTKLTKVANHVLHPSKGISDESSAVSDACDTPCYFNAVANDDFLPSLIDQNCQVSIIEIDQNELAGSLADQVMEITGVFPADNIIVEGLPTFESPDSLLKQASKFLGLTNQQGKREHEASEAEKKDEEDWDSIEAELKESFDEVNALLEDETVTILDHTDKNTSSSSTGAHVYKNSTQVVNSLFDSYGFFSNGIWMTAIVSFFLLWILLTSLSWLQSLQVSYKAFDKQVSGSKKNQ</sequence>
<keyword evidence="4 11" id="KW-0812">Transmembrane</keyword>
<evidence type="ECO:0000256" key="4">
    <source>
        <dbReference type="ARBA" id="ARBA00022692"/>
    </source>
</evidence>
<dbReference type="PANTHER" id="PTHR28285:SF1">
    <property type="entry name" value="PROTEIN BIG1"/>
    <property type="match status" value="1"/>
</dbReference>
<evidence type="ECO:0000256" key="3">
    <source>
        <dbReference type="ARBA" id="ARBA00022089"/>
    </source>
</evidence>
<dbReference type="OrthoDB" id="9985059at2759"/>
<dbReference type="GO" id="GO:0006078">
    <property type="term" value="P:(1-&gt;6)-beta-D-glucan biosynthetic process"/>
    <property type="evidence" value="ECO:0007669"/>
    <property type="project" value="TreeGrafter"/>
</dbReference>
<dbReference type="InterPro" id="IPR037654">
    <property type="entry name" value="Big1"/>
</dbReference>
<evidence type="ECO:0000256" key="8">
    <source>
        <dbReference type="ARBA" id="ARBA00023136"/>
    </source>
</evidence>
<evidence type="ECO:0000259" key="13">
    <source>
        <dbReference type="Pfam" id="PF20520"/>
    </source>
</evidence>
<feature type="signal peptide" evidence="12">
    <location>
        <begin position="1"/>
        <end position="22"/>
    </location>
</feature>
<feature type="transmembrane region" description="Helical" evidence="11">
    <location>
        <begin position="290"/>
        <end position="311"/>
    </location>
</feature>
<dbReference type="Proteomes" id="UP001165063">
    <property type="component" value="Unassembled WGS sequence"/>
</dbReference>
<dbReference type="GO" id="GO:0071555">
    <property type="term" value="P:cell wall organization"/>
    <property type="evidence" value="ECO:0007669"/>
    <property type="project" value="UniProtKB-KW"/>
</dbReference>
<comment type="subcellular location">
    <subcellularLocation>
        <location evidence="1">Endoplasmic reticulum membrane</location>
        <topology evidence="1">Single-pass type I membrane protein</topology>
    </subcellularLocation>
</comment>
<keyword evidence="5 12" id="KW-0732">Signal</keyword>
<name>A0A9W7DDF5_AMBMO</name>
<feature type="domain" description="V-type proton ATPase subunit S1/VOA1 transmembrane" evidence="13">
    <location>
        <begin position="284"/>
        <end position="323"/>
    </location>
</feature>
<evidence type="ECO:0000313" key="14">
    <source>
        <dbReference type="EMBL" id="GMG21530.1"/>
    </source>
</evidence>
<feature type="region of interest" description="Disordered" evidence="10">
    <location>
        <begin position="206"/>
        <end position="225"/>
    </location>
</feature>
<keyword evidence="6" id="KW-0256">Endoplasmic reticulum</keyword>
<evidence type="ECO:0000256" key="7">
    <source>
        <dbReference type="ARBA" id="ARBA00022989"/>
    </source>
</evidence>
<keyword evidence="15" id="KW-1185">Reference proteome</keyword>
<evidence type="ECO:0000256" key="6">
    <source>
        <dbReference type="ARBA" id="ARBA00022824"/>
    </source>
</evidence>
<dbReference type="Pfam" id="PF20520">
    <property type="entry name" value="Ac45-VOA1_TM"/>
    <property type="match status" value="1"/>
</dbReference>
<proteinExistence type="inferred from homology"/>
<gene>
    <name evidence="14" type="ORF">Amon01_000206100</name>
</gene>
<dbReference type="PANTHER" id="PTHR28285">
    <property type="entry name" value="PROTEIN BIG1"/>
    <property type="match status" value="1"/>
</dbReference>
<dbReference type="InterPro" id="IPR046756">
    <property type="entry name" value="VAS1/VOA1_TM"/>
</dbReference>
<feature type="chain" id="PRO_5040768705" description="Protein BIG1" evidence="12">
    <location>
        <begin position="23"/>
        <end position="332"/>
    </location>
</feature>
<dbReference type="GO" id="GO:0005789">
    <property type="term" value="C:endoplasmic reticulum membrane"/>
    <property type="evidence" value="ECO:0007669"/>
    <property type="project" value="UniProtKB-SubCell"/>
</dbReference>
<evidence type="ECO:0000256" key="9">
    <source>
        <dbReference type="ARBA" id="ARBA00023316"/>
    </source>
</evidence>
<evidence type="ECO:0000313" key="15">
    <source>
        <dbReference type="Proteomes" id="UP001165063"/>
    </source>
</evidence>
<comment type="caution">
    <text evidence="14">The sequence shown here is derived from an EMBL/GenBank/DDBJ whole genome shotgun (WGS) entry which is preliminary data.</text>
</comment>
<evidence type="ECO:0000256" key="11">
    <source>
        <dbReference type="SAM" id="Phobius"/>
    </source>
</evidence>
<evidence type="ECO:0000256" key="10">
    <source>
        <dbReference type="SAM" id="MobiDB-lite"/>
    </source>
</evidence>
<keyword evidence="9" id="KW-0961">Cell wall biogenesis/degradation</keyword>
<evidence type="ECO:0000256" key="5">
    <source>
        <dbReference type="ARBA" id="ARBA00022729"/>
    </source>
</evidence>
<dbReference type="EMBL" id="BSXU01000694">
    <property type="protein sequence ID" value="GMG21530.1"/>
    <property type="molecule type" value="Genomic_DNA"/>
</dbReference>
<comment type="similarity">
    <text evidence="2">Belongs to the BIG1 family.</text>
</comment>
<evidence type="ECO:0000256" key="1">
    <source>
        <dbReference type="ARBA" id="ARBA00004115"/>
    </source>
</evidence>